<dbReference type="EMBL" id="ML769667">
    <property type="protein sequence ID" value="KAE9390187.1"/>
    <property type="molecule type" value="Genomic_DNA"/>
</dbReference>
<organism evidence="2 3">
    <name type="scientific">Gymnopus androsaceus JB14</name>
    <dbReference type="NCBI Taxonomy" id="1447944"/>
    <lineage>
        <taxon>Eukaryota</taxon>
        <taxon>Fungi</taxon>
        <taxon>Dikarya</taxon>
        <taxon>Basidiomycota</taxon>
        <taxon>Agaricomycotina</taxon>
        <taxon>Agaricomycetes</taxon>
        <taxon>Agaricomycetidae</taxon>
        <taxon>Agaricales</taxon>
        <taxon>Marasmiineae</taxon>
        <taxon>Omphalotaceae</taxon>
        <taxon>Gymnopus</taxon>
    </lineage>
</organism>
<keyword evidence="3" id="KW-1185">Reference proteome</keyword>
<name>A0A6A4GYW6_9AGAR</name>
<evidence type="ECO:0000313" key="2">
    <source>
        <dbReference type="EMBL" id="KAE9390187.1"/>
    </source>
</evidence>
<feature type="compositionally biased region" description="Pro residues" evidence="1">
    <location>
        <begin position="27"/>
        <end position="36"/>
    </location>
</feature>
<proteinExistence type="predicted"/>
<reference evidence="2" key="1">
    <citation type="journal article" date="2019" name="Environ. Microbiol.">
        <title>Fungal ecological strategies reflected in gene transcription - a case study of two litter decomposers.</title>
        <authorList>
            <person name="Barbi F."/>
            <person name="Kohler A."/>
            <person name="Barry K."/>
            <person name="Baskaran P."/>
            <person name="Daum C."/>
            <person name="Fauchery L."/>
            <person name="Ihrmark K."/>
            <person name="Kuo A."/>
            <person name="LaButti K."/>
            <person name="Lipzen A."/>
            <person name="Morin E."/>
            <person name="Grigoriev I.V."/>
            <person name="Henrissat B."/>
            <person name="Lindahl B."/>
            <person name="Martin F."/>
        </authorList>
    </citation>
    <scope>NUCLEOTIDE SEQUENCE</scope>
    <source>
        <strain evidence="2">JB14</strain>
    </source>
</reference>
<gene>
    <name evidence="2" type="ORF">BT96DRAFT_946323</name>
</gene>
<protein>
    <submittedName>
        <fullName evidence="2">Uncharacterized protein</fullName>
    </submittedName>
</protein>
<evidence type="ECO:0000256" key="1">
    <source>
        <dbReference type="SAM" id="MobiDB-lite"/>
    </source>
</evidence>
<dbReference type="AlphaFoldDB" id="A0A6A4GYW6"/>
<evidence type="ECO:0000313" key="3">
    <source>
        <dbReference type="Proteomes" id="UP000799118"/>
    </source>
</evidence>
<feature type="region of interest" description="Disordered" evidence="1">
    <location>
        <begin position="1"/>
        <end position="60"/>
    </location>
</feature>
<feature type="region of interest" description="Disordered" evidence="1">
    <location>
        <begin position="72"/>
        <end position="100"/>
    </location>
</feature>
<sequence length="141" mass="15583">MSNNRQPSLFDMGDGTNEIPHSSSPPQELPPHPPPQENNKDNEDDEDDEDDENGDEEEDAVAWLTAALLDQMQMEDKTVGDGEGIQSVDGERRDDNDLPYSSIDSVWLGLGWYSCRLLTGLHTVTDDKNIFQIIVAKAPGA</sequence>
<feature type="compositionally biased region" description="Acidic residues" evidence="1">
    <location>
        <begin position="42"/>
        <end position="60"/>
    </location>
</feature>
<accession>A0A6A4GYW6</accession>
<dbReference type="Proteomes" id="UP000799118">
    <property type="component" value="Unassembled WGS sequence"/>
</dbReference>